<name>A0ABT6FEY9_9BACT</name>
<protein>
    <recommendedName>
        <fullName evidence="5">Zinc ribbon domain-containing protein</fullName>
    </recommendedName>
</protein>
<proteinExistence type="predicted"/>
<evidence type="ECO:0000313" key="3">
    <source>
        <dbReference type="EMBL" id="MDG3006150.1"/>
    </source>
</evidence>
<comment type="caution">
    <text evidence="3">The sequence shown here is derived from an EMBL/GenBank/DDBJ whole genome shotgun (WGS) entry which is preliminary data.</text>
</comment>
<feature type="region of interest" description="Disordered" evidence="1">
    <location>
        <begin position="350"/>
        <end position="384"/>
    </location>
</feature>
<dbReference type="EMBL" id="JARRAG010000002">
    <property type="protein sequence ID" value="MDG3006150.1"/>
    <property type="molecule type" value="Genomic_DNA"/>
</dbReference>
<evidence type="ECO:0000256" key="2">
    <source>
        <dbReference type="SAM" id="Phobius"/>
    </source>
</evidence>
<evidence type="ECO:0000313" key="4">
    <source>
        <dbReference type="Proteomes" id="UP001216907"/>
    </source>
</evidence>
<feature type="transmembrane region" description="Helical" evidence="2">
    <location>
        <begin position="79"/>
        <end position="99"/>
    </location>
</feature>
<keyword evidence="4" id="KW-1185">Reference proteome</keyword>
<gene>
    <name evidence="3" type="ORF">PZE19_20450</name>
</gene>
<organism evidence="3 4">
    <name type="scientific">Paludisphaera mucosa</name>
    <dbReference type="NCBI Taxonomy" id="3030827"/>
    <lineage>
        <taxon>Bacteria</taxon>
        <taxon>Pseudomonadati</taxon>
        <taxon>Planctomycetota</taxon>
        <taxon>Planctomycetia</taxon>
        <taxon>Isosphaerales</taxon>
        <taxon>Isosphaeraceae</taxon>
        <taxon>Paludisphaera</taxon>
    </lineage>
</organism>
<feature type="region of interest" description="Disordered" evidence="1">
    <location>
        <begin position="48"/>
        <end position="69"/>
    </location>
</feature>
<sequence>MSVRVRCTQCQTAFLVPDDHDGDVVACPKCGARRKPPAAKVEAPTLPTARRVEPAADEATSVYRPSAEAKERKSSRRKLVAIGLMLVLLAGVAAFLVLWPRFRKRPVDPVERVAGAYLQALVDHDAEAEKKLSVVEDPPGIRSYFEPARDKARNSSLKGSFAPIAALHKRIEGEFAYDPAIGRFTPRNPLGPAAETLDALHAAKADAEKSGLYDKMASGDPDDVFDAAEGLGQVFQKLSEGVLAPKKILPTYKMLVDDAKPPLPAEPRTLALAVGENPKTWDALLKRPFFSLKADGPFVYDRAEVDAKVVDALGSPGDPPTPLRLSLVRFRLEGIDTSWRVVEARRILPGLPEPAPIPADSSPKPESEPAPAMPPRSLGDAPAP</sequence>
<keyword evidence="2" id="KW-0812">Transmembrane</keyword>
<keyword evidence="2" id="KW-0472">Membrane</keyword>
<accession>A0ABT6FEY9</accession>
<dbReference type="Proteomes" id="UP001216907">
    <property type="component" value="Unassembled WGS sequence"/>
</dbReference>
<dbReference type="RefSeq" id="WP_277862451.1">
    <property type="nucleotide sequence ID" value="NZ_JARRAG010000002.1"/>
</dbReference>
<evidence type="ECO:0000256" key="1">
    <source>
        <dbReference type="SAM" id="MobiDB-lite"/>
    </source>
</evidence>
<keyword evidence="2" id="KW-1133">Transmembrane helix</keyword>
<evidence type="ECO:0008006" key="5">
    <source>
        <dbReference type="Google" id="ProtNLM"/>
    </source>
</evidence>
<reference evidence="3 4" key="1">
    <citation type="submission" date="2023-03" db="EMBL/GenBank/DDBJ databases">
        <title>Paludisphaera mucosa sp. nov. a novel planctomycete from northern fen.</title>
        <authorList>
            <person name="Ivanova A."/>
        </authorList>
    </citation>
    <scope>NUCLEOTIDE SEQUENCE [LARGE SCALE GENOMIC DNA]</scope>
    <source>
        <strain evidence="3 4">Pla2</strain>
    </source>
</reference>